<reference evidence="9" key="1">
    <citation type="journal article" date="2011" name="Genome Res.">
        <title>Phylogeny-wide analysis of social amoeba genomes highlights ancient origins for complex intercellular communication.</title>
        <authorList>
            <person name="Heidel A.J."/>
            <person name="Lawal H.M."/>
            <person name="Felder M."/>
            <person name="Schilde C."/>
            <person name="Helps N.R."/>
            <person name="Tunggal B."/>
            <person name="Rivero F."/>
            <person name="John U."/>
            <person name="Schleicher M."/>
            <person name="Eichinger L."/>
            <person name="Platzer M."/>
            <person name="Noegel A.A."/>
            <person name="Schaap P."/>
            <person name="Gloeckner G."/>
        </authorList>
    </citation>
    <scope>NUCLEOTIDE SEQUENCE [LARGE SCALE GENOMIC DNA]</scope>
    <source>
        <strain evidence="9">SH3</strain>
    </source>
</reference>
<evidence type="ECO:0000313" key="8">
    <source>
        <dbReference type="EMBL" id="EGG20859.1"/>
    </source>
</evidence>
<dbReference type="SUPFAM" id="SSF90229">
    <property type="entry name" value="CCCH zinc finger"/>
    <property type="match status" value="2"/>
</dbReference>
<evidence type="ECO:0000259" key="7">
    <source>
        <dbReference type="PROSITE" id="PS50103"/>
    </source>
</evidence>
<dbReference type="Pfam" id="PF00642">
    <property type="entry name" value="zf-CCCH"/>
    <property type="match status" value="1"/>
</dbReference>
<evidence type="ECO:0000256" key="3">
    <source>
        <dbReference type="ARBA" id="ARBA00022771"/>
    </source>
</evidence>
<organism evidence="8 9">
    <name type="scientific">Cavenderia fasciculata</name>
    <name type="common">Slime mold</name>
    <name type="synonym">Dictyostelium fasciculatum</name>
    <dbReference type="NCBI Taxonomy" id="261658"/>
    <lineage>
        <taxon>Eukaryota</taxon>
        <taxon>Amoebozoa</taxon>
        <taxon>Evosea</taxon>
        <taxon>Eumycetozoa</taxon>
        <taxon>Dictyostelia</taxon>
        <taxon>Acytosteliales</taxon>
        <taxon>Cavenderiaceae</taxon>
        <taxon>Cavenderia</taxon>
    </lineage>
</organism>
<feature type="domain" description="C3H1-type" evidence="7">
    <location>
        <begin position="97"/>
        <end position="125"/>
    </location>
</feature>
<dbReference type="PANTHER" id="PTHR12547">
    <property type="entry name" value="CCCH ZINC FINGER/TIS11-RELATED"/>
    <property type="match status" value="1"/>
</dbReference>
<evidence type="ECO:0000256" key="6">
    <source>
        <dbReference type="SAM" id="MobiDB-lite"/>
    </source>
</evidence>
<dbReference type="GO" id="GO:0003729">
    <property type="term" value="F:mRNA binding"/>
    <property type="evidence" value="ECO:0007669"/>
    <property type="project" value="InterPro"/>
</dbReference>
<dbReference type="SMART" id="SM00356">
    <property type="entry name" value="ZnF_C3H1"/>
    <property type="match status" value="2"/>
</dbReference>
<sequence length="252" mass="28327">MTDFQQLNQHSFFGSVMSSNEINWIHPQSNSGLWEQPQQSSPPQQPSNNNNPISKSEDIPPPSHNLTLQYNQQQLQLQQQQDQQQEELEDDVNGQSRYKTELCRSYQETGSCRYGFKCQFAHGGNELRHVSRHPKYKTETCKTFHTVGSCPYGSRSGSSGAGSPGSSVSKSPQLIKSQSEKNINWTSSWNSSDESSVITLGKLPSPPLKQKDMSPPSSSLQTTQQQQQQAQVDDSKRRLAIFRTICSNSWTD</sequence>
<dbReference type="InterPro" id="IPR036855">
    <property type="entry name" value="Znf_CCCH_sf"/>
</dbReference>
<evidence type="ECO:0000256" key="1">
    <source>
        <dbReference type="ARBA" id="ARBA00022723"/>
    </source>
</evidence>
<dbReference type="GO" id="GO:0008270">
    <property type="term" value="F:zinc ion binding"/>
    <property type="evidence" value="ECO:0007669"/>
    <property type="project" value="UniProtKB-KW"/>
</dbReference>
<keyword evidence="4 5" id="KW-0862">Zinc</keyword>
<feature type="compositionally biased region" description="Low complexity" evidence="6">
    <location>
        <begin position="187"/>
        <end position="196"/>
    </location>
</feature>
<dbReference type="STRING" id="1054147.F4PTH7"/>
<accession>F4PTH7</accession>
<dbReference type="GeneID" id="14873255"/>
<feature type="compositionally biased region" description="Low complexity" evidence="6">
    <location>
        <begin position="72"/>
        <end position="83"/>
    </location>
</feature>
<dbReference type="InterPro" id="IPR000571">
    <property type="entry name" value="Znf_CCCH"/>
</dbReference>
<evidence type="ECO:0000256" key="4">
    <source>
        <dbReference type="ARBA" id="ARBA00022833"/>
    </source>
</evidence>
<feature type="region of interest" description="Disordered" evidence="6">
    <location>
        <begin position="152"/>
        <end position="235"/>
    </location>
</feature>
<name>F4PTH7_CACFS</name>
<keyword evidence="2" id="KW-0677">Repeat</keyword>
<dbReference type="PROSITE" id="PS50103">
    <property type="entry name" value="ZF_C3H1"/>
    <property type="match status" value="2"/>
</dbReference>
<feature type="compositionally biased region" description="Low complexity" evidence="6">
    <location>
        <begin position="36"/>
        <end position="52"/>
    </location>
</feature>
<feature type="domain" description="C3H1-type" evidence="7">
    <location>
        <begin position="135"/>
        <end position="155"/>
    </location>
</feature>
<keyword evidence="1 5" id="KW-0479">Metal-binding</keyword>
<proteinExistence type="predicted"/>
<protein>
    <recommendedName>
        <fullName evidence="7">C3H1-type domain-containing protein</fullName>
    </recommendedName>
</protein>
<evidence type="ECO:0000313" key="9">
    <source>
        <dbReference type="Proteomes" id="UP000007797"/>
    </source>
</evidence>
<dbReference type="KEGG" id="dfa:DFA_00724"/>
<keyword evidence="3 5" id="KW-0863">Zinc-finger</keyword>
<gene>
    <name evidence="8" type="ORF">DFA_00724</name>
</gene>
<evidence type="ECO:0000256" key="5">
    <source>
        <dbReference type="PROSITE-ProRule" id="PRU00723"/>
    </source>
</evidence>
<evidence type="ECO:0000256" key="2">
    <source>
        <dbReference type="ARBA" id="ARBA00022737"/>
    </source>
</evidence>
<dbReference type="Proteomes" id="UP000007797">
    <property type="component" value="Unassembled WGS sequence"/>
</dbReference>
<dbReference type="RefSeq" id="XP_004358709.1">
    <property type="nucleotide sequence ID" value="XM_004358652.1"/>
</dbReference>
<feature type="compositionally biased region" description="Polar residues" evidence="6">
    <location>
        <begin position="172"/>
        <end position="186"/>
    </location>
</feature>
<dbReference type="AlphaFoldDB" id="F4PTH7"/>
<dbReference type="FunFam" id="4.10.1000.10:FF:000001">
    <property type="entry name" value="zinc finger CCCH domain-containing protein 15-like"/>
    <property type="match status" value="1"/>
</dbReference>
<feature type="region of interest" description="Disordered" evidence="6">
    <location>
        <begin position="27"/>
        <end position="95"/>
    </location>
</feature>
<feature type="compositionally biased region" description="Low complexity" evidence="6">
    <location>
        <begin position="221"/>
        <end position="231"/>
    </location>
</feature>
<dbReference type="EMBL" id="GL883010">
    <property type="protein sequence ID" value="EGG20859.1"/>
    <property type="molecule type" value="Genomic_DNA"/>
</dbReference>
<dbReference type="Gene3D" id="4.10.1000.10">
    <property type="entry name" value="Zinc finger, CCCH-type"/>
    <property type="match status" value="2"/>
</dbReference>
<keyword evidence="9" id="KW-1185">Reference proteome</keyword>
<feature type="zinc finger region" description="C3H1-type" evidence="5">
    <location>
        <begin position="97"/>
        <end position="125"/>
    </location>
</feature>
<dbReference type="PANTHER" id="PTHR12547:SF18">
    <property type="entry name" value="PROTEIN TIS11"/>
    <property type="match status" value="1"/>
</dbReference>
<dbReference type="OrthoDB" id="20635at2759"/>
<feature type="zinc finger region" description="C3H1-type" evidence="5">
    <location>
        <begin position="135"/>
        <end position="155"/>
    </location>
</feature>
<dbReference type="InterPro" id="IPR045877">
    <property type="entry name" value="ZFP36-like"/>
</dbReference>